<keyword evidence="3" id="KW-1185">Reference proteome</keyword>
<evidence type="ECO:0000313" key="2">
    <source>
        <dbReference type="EMBL" id="SFR86194.1"/>
    </source>
</evidence>
<evidence type="ECO:0000313" key="3">
    <source>
        <dbReference type="Proteomes" id="UP000198824"/>
    </source>
</evidence>
<accession>A0A1I6K4W4</accession>
<organism evidence="2 3">
    <name type="scientific">Sphingomonas jatrophae</name>
    <dbReference type="NCBI Taxonomy" id="1166337"/>
    <lineage>
        <taxon>Bacteria</taxon>
        <taxon>Pseudomonadati</taxon>
        <taxon>Pseudomonadota</taxon>
        <taxon>Alphaproteobacteria</taxon>
        <taxon>Sphingomonadales</taxon>
        <taxon>Sphingomonadaceae</taxon>
        <taxon>Sphingomonas</taxon>
    </lineage>
</organism>
<dbReference type="Proteomes" id="UP000198824">
    <property type="component" value="Unassembled WGS sequence"/>
</dbReference>
<evidence type="ECO:0008006" key="4">
    <source>
        <dbReference type="Google" id="ProtNLM"/>
    </source>
</evidence>
<feature type="transmembrane region" description="Helical" evidence="1">
    <location>
        <begin position="132"/>
        <end position="152"/>
    </location>
</feature>
<feature type="transmembrane region" description="Helical" evidence="1">
    <location>
        <begin position="96"/>
        <end position="120"/>
    </location>
</feature>
<reference evidence="2 3" key="1">
    <citation type="submission" date="2016-10" db="EMBL/GenBank/DDBJ databases">
        <authorList>
            <person name="de Groot N.N."/>
        </authorList>
    </citation>
    <scope>NUCLEOTIDE SEQUENCE [LARGE SCALE GENOMIC DNA]</scope>
    <source>
        <strain evidence="2 3">S5-249</strain>
    </source>
</reference>
<dbReference type="Pfam" id="PF11026">
    <property type="entry name" value="DUF2721"/>
    <property type="match status" value="1"/>
</dbReference>
<name>A0A1I6K4W4_9SPHN</name>
<keyword evidence="1" id="KW-0472">Membrane</keyword>
<dbReference type="InterPro" id="IPR021279">
    <property type="entry name" value="DUF2721"/>
</dbReference>
<gene>
    <name evidence="2" type="ORF">SAMN05192580_1325</name>
</gene>
<proteinExistence type="predicted"/>
<protein>
    <recommendedName>
        <fullName evidence="4">DUF2721 domain-containing protein</fullName>
    </recommendedName>
</protein>
<keyword evidence="1" id="KW-0812">Transmembrane</keyword>
<dbReference type="EMBL" id="FOZG01000001">
    <property type="protein sequence ID" value="SFR86194.1"/>
    <property type="molecule type" value="Genomic_DNA"/>
</dbReference>
<feature type="transmembrane region" description="Helical" evidence="1">
    <location>
        <begin position="37"/>
        <end position="58"/>
    </location>
</feature>
<dbReference type="AlphaFoldDB" id="A0A1I6K4W4"/>
<evidence type="ECO:0000256" key="1">
    <source>
        <dbReference type="SAM" id="Phobius"/>
    </source>
</evidence>
<sequence length="174" mass="18804">MGLRPCAHPPDPANTCTIMNPLPVIAVSQMAHTLQSALPPVFLIAGIAGLLNVMTGRLGRAVDRARRLASEFTPADHPDHARQVWELRILDRRIMLANVAIQMCAASAALICAVVAGMFVATLAKLGFARTMAVAFIVAMLLLILGLALFIIEVRTAAAALRVEDEYLERRGRR</sequence>
<keyword evidence="1" id="KW-1133">Transmembrane helix</keyword>
<dbReference type="STRING" id="1166337.SAMN05192580_1325"/>